<name>A0A161MNF4_TRIIF</name>
<dbReference type="AlphaFoldDB" id="A0A161MNF4"/>
<evidence type="ECO:0000313" key="1">
    <source>
        <dbReference type="EMBL" id="JAS01948.1"/>
    </source>
</evidence>
<accession>A0A161MNF4</accession>
<sequence>MLSPLLYLMFLRERWRNCRRRLRR</sequence>
<reference evidence="1" key="1">
    <citation type="submission" date="2016-04" db="EMBL/GenBank/DDBJ databases">
        <authorList>
            <person name="Calderon-Fernandez G.M.Sr."/>
        </authorList>
    </citation>
    <scope>NUCLEOTIDE SEQUENCE</scope>
    <source>
        <strain evidence="1">Int1</strain>
        <tissue evidence="1">Integument</tissue>
    </source>
</reference>
<proteinExistence type="predicted"/>
<dbReference type="EMBL" id="GEMB01001200">
    <property type="protein sequence ID" value="JAS01948.1"/>
    <property type="molecule type" value="Transcribed_RNA"/>
</dbReference>
<reference evidence="1" key="2">
    <citation type="journal article" date="2017" name="J. Med. Entomol.">
        <title>Transcriptome Analysis of the Triatoma infestans (Hemiptera: Reduviidae) Integument.</title>
        <authorList>
            <person name="Calderon-Fernandez G.M."/>
            <person name="Moriconi D.E."/>
            <person name="Dulbecco A.B."/>
            <person name="Juarez M.P."/>
        </authorList>
    </citation>
    <scope>NUCLEOTIDE SEQUENCE</scope>
    <source>
        <strain evidence="1">Int1</strain>
        <tissue evidence="1">Integument</tissue>
    </source>
</reference>
<protein>
    <submittedName>
        <fullName evidence="1">E3 ubiquitin-protein ligase bre1</fullName>
    </submittedName>
</protein>
<organism evidence="1">
    <name type="scientific">Triatoma infestans</name>
    <name type="common">Assassin bug</name>
    <dbReference type="NCBI Taxonomy" id="30076"/>
    <lineage>
        <taxon>Eukaryota</taxon>
        <taxon>Metazoa</taxon>
        <taxon>Ecdysozoa</taxon>
        <taxon>Arthropoda</taxon>
        <taxon>Hexapoda</taxon>
        <taxon>Insecta</taxon>
        <taxon>Pterygota</taxon>
        <taxon>Neoptera</taxon>
        <taxon>Paraneoptera</taxon>
        <taxon>Hemiptera</taxon>
        <taxon>Heteroptera</taxon>
        <taxon>Panheteroptera</taxon>
        <taxon>Cimicomorpha</taxon>
        <taxon>Reduviidae</taxon>
        <taxon>Triatominae</taxon>
        <taxon>Triatoma</taxon>
    </lineage>
</organism>